<dbReference type="PROSITE" id="PS00888">
    <property type="entry name" value="CNMP_BINDING_1"/>
    <property type="match status" value="1"/>
</dbReference>
<dbReference type="GO" id="GO:0004672">
    <property type="term" value="F:protein kinase activity"/>
    <property type="evidence" value="ECO:0007669"/>
    <property type="project" value="InterPro"/>
</dbReference>
<dbReference type="Pfam" id="PF00069">
    <property type="entry name" value="Pkinase"/>
    <property type="match status" value="1"/>
</dbReference>
<dbReference type="Pfam" id="PF00027">
    <property type="entry name" value="cNMP_binding"/>
    <property type="match status" value="1"/>
</dbReference>
<dbReference type="SUPFAM" id="SSF56112">
    <property type="entry name" value="Protein kinase-like (PK-like)"/>
    <property type="match status" value="1"/>
</dbReference>
<dbReference type="InterPro" id="IPR018490">
    <property type="entry name" value="cNMP-bd_dom_sf"/>
</dbReference>
<gene>
    <name evidence="4" type="ORF">BE221DRAFT_70555</name>
</gene>
<feature type="compositionally biased region" description="Acidic residues" evidence="1">
    <location>
        <begin position="80"/>
        <end position="91"/>
    </location>
</feature>
<feature type="domain" description="Cyclic nucleotide-binding" evidence="3">
    <location>
        <begin position="388"/>
        <end position="440"/>
    </location>
</feature>
<accession>A0A1Y5II72</accession>
<dbReference type="InterPro" id="IPR000595">
    <property type="entry name" value="cNMP-bd_dom"/>
</dbReference>
<reference evidence="4" key="1">
    <citation type="submission" date="2017-04" db="EMBL/GenBank/DDBJ databases">
        <title>Population genomics of picophytoplankton unveils novel chromosome hypervariability.</title>
        <authorList>
            <consortium name="DOE Joint Genome Institute"/>
            <person name="Blanc-Mathieu R."/>
            <person name="Krasovec M."/>
            <person name="Hebrard M."/>
            <person name="Yau S."/>
            <person name="Desgranges E."/>
            <person name="Martin J."/>
            <person name="Schackwitz W."/>
            <person name="Kuo A."/>
            <person name="Salin G."/>
            <person name="Donnadieu C."/>
            <person name="Desdevises Y."/>
            <person name="Sanchez-Ferandin S."/>
            <person name="Moreau H."/>
            <person name="Rivals E."/>
            <person name="Grigoriev I.V."/>
            <person name="Grimsley N."/>
            <person name="Eyre-Walker A."/>
            <person name="Piganeau G."/>
        </authorList>
    </citation>
    <scope>NUCLEOTIDE SEQUENCE [LARGE SCALE GENOMIC DNA]</scope>
    <source>
        <strain evidence="4">RCC 1115</strain>
    </source>
</reference>
<dbReference type="PROSITE" id="PS50011">
    <property type="entry name" value="PROTEIN_KINASE_DOM"/>
    <property type="match status" value="1"/>
</dbReference>
<dbReference type="AlphaFoldDB" id="A0A1Y5II72"/>
<feature type="compositionally biased region" description="Polar residues" evidence="1">
    <location>
        <begin position="27"/>
        <end position="37"/>
    </location>
</feature>
<feature type="compositionally biased region" description="Basic and acidic residues" evidence="1">
    <location>
        <begin position="8"/>
        <end position="22"/>
    </location>
</feature>
<dbReference type="InterPro" id="IPR018488">
    <property type="entry name" value="cNMP-bd_CS"/>
</dbReference>
<dbReference type="InterPro" id="IPR011009">
    <property type="entry name" value="Kinase-like_dom_sf"/>
</dbReference>
<dbReference type="eggNOG" id="KOG0032">
    <property type="taxonomic scope" value="Eukaryota"/>
</dbReference>
<dbReference type="Proteomes" id="UP000195557">
    <property type="component" value="Unassembled WGS sequence"/>
</dbReference>
<dbReference type="Gene3D" id="2.60.120.10">
    <property type="entry name" value="Jelly Rolls"/>
    <property type="match status" value="1"/>
</dbReference>
<organism evidence="4">
    <name type="scientific">Ostreococcus tauri</name>
    <name type="common">Marine green alga</name>
    <dbReference type="NCBI Taxonomy" id="70448"/>
    <lineage>
        <taxon>Eukaryota</taxon>
        <taxon>Viridiplantae</taxon>
        <taxon>Chlorophyta</taxon>
        <taxon>Mamiellophyceae</taxon>
        <taxon>Mamiellales</taxon>
        <taxon>Bathycoccaceae</taxon>
        <taxon>Ostreococcus</taxon>
    </lineage>
</organism>
<dbReference type="EMBL" id="KZ155776">
    <property type="protein sequence ID" value="OUS47874.1"/>
    <property type="molecule type" value="Genomic_DNA"/>
</dbReference>
<dbReference type="Gene3D" id="3.30.200.20">
    <property type="entry name" value="Phosphorylase Kinase, domain 1"/>
    <property type="match status" value="1"/>
</dbReference>
<dbReference type="GO" id="GO:0005524">
    <property type="term" value="F:ATP binding"/>
    <property type="evidence" value="ECO:0007669"/>
    <property type="project" value="InterPro"/>
</dbReference>
<dbReference type="Gene3D" id="1.10.510.10">
    <property type="entry name" value="Transferase(Phosphotransferase) domain 1"/>
    <property type="match status" value="1"/>
</dbReference>
<name>A0A1Y5II72_OSTTA</name>
<evidence type="ECO:0000259" key="3">
    <source>
        <dbReference type="PROSITE" id="PS50042"/>
    </source>
</evidence>
<evidence type="ECO:0000313" key="4">
    <source>
        <dbReference type="EMBL" id="OUS47874.1"/>
    </source>
</evidence>
<dbReference type="CDD" id="cd00038">
    <property type="entry name" value="CAP_ED"/>
    <property type="match status" value="1"/>
</dbReference>
<keyword evidence="4" id="KW-0808">Transferase</keyword>
<keyword evidence="4" id="KW-0418">Kinase</keyword>
<dbReference type="SMART" id="SM00220">
    <property type="entry name" value="S_TKc"/>
    <property type="match status" value="1"/>
</dbReference>
<dbReference type="InterPro" id="IPR000719">
    <property type="entry name" value="Prot_kinase_dom"/>
</dbReference>
<dbReference type="InterPro" id="IPR014710">
    <property type="entry name" value="RmlC-like_jellyroll"/>
</dbReference>
<feature type="region of interest" description="Disordered" evidence="1">
    <location>
        <begin position="65"/>
        <end position="135"/>
    </location>
</feature>
<evidence type="ECO:0000256" key="1">
    <source>
        <dbReference type="SAM" id="MobiDB-lite"/>
    </source>
</evidence>
<evidence type="ECO:0000259" key="2">
    <source>
        <dbReference type="PROSITE" id="PS50011"/>
    </source>
</evidence>
<dbReference type="PROSITE" id="PS50042">
    <property type="entry name" value="CNMP_BINDING_3"/>
    <property type="match status" value="1"/>
</dbReference>
<sequence>MGCQASTHTDDCVVRDDEDRSRARTGSDASTSAISKKTFNDAYELQREVSAGGFSVVYAAIDKVSSKQRAVKVIKIREDGESEEEQRDESDAERAETTSDDESDGSALSEENEDDDEEDECPVSSRDVMRQPKRSMRLKEAQLEYELARSASHESVVQTYDFYHDPPNAFVVMELLEGEELLETLLARGEYEEDEARVLMGQILRALRQCHANHIIHRDVKLENMSFAKKDEIQSLRLTDFGLAKRVRNARNKCRDNCGTSSYVAPEILLSQPYNASVDIWSAGVMMYLLLSGELPFYVDDENDEQLLFRKISLRSIAPMSVDVSDDALDLIDRLLILDPAKRLTAEEALLHPWFKGTDAVHRDDLGRFRLTRFIAKQPKGTFGQRVYAKGEVICRQGERARELFVIQSGACEEFVEAFGREMSVKKYYAEEYVGDRGLYLPAGVIEMSDSENDDDAEGSSCESNFAVVVRRAVILLRVKNIWLGGRRRVNVRALTKTVVTVVTTSQLRRIVDSQYGVYDELLVGIRDRKD</sequence>
<feature type="domain" description="Protein kinase" evidence="2">
    <location>
        <begin position="43"/>
        <end position="355"/>
    </location>
</feature>
<dbReference type="PANTHER" id="PTHR24347">
    <property type="entry name" value="SERINE/THREONINE-PROTEIN KINASE"/>
    <property type="match status" value="1"/>
</dbReference>
<feature type="compositionally biased region" description="Acidic residues" evidence="1">
    <location>
        <begin position="98"/>
        <end position="121"/>
    </location>
</feature>
<feature type="region of interest" description="Disordered" evidence="1">
    <location>
        <begin position="1"/>
        <end position="40"/>
    </location>
</feature>
<proteinExistence type="predicted"/>
<dbReference type="SUPFAM" id="SSF51206">
    <property type="entry name" value="cAMP-binding domain-like"/>
    <property type="match status" value="1"/>
</dbReference>
<protein>
    <submittedName>
        <fullName evidence="4">Ca2+/calmodulin-dependent protein kinase</fullName>
    </submittedName>
</protein>